<dbReference type="WBParaSite" id="SSLN_0001658801-mRNA-1">
    <property type="protein sequence ID" value="SSLN_0001658801-mRNA-1"/>
    <property type="gene ID" value="SSLN_0001658801"/>
</dbReference>
<dbReference type="InterPro" id="IPR021843">
    <property type="entry name" value="PSME4_C"/>
</dbReference>
<dbReference type="Pfam" id="PF11919">
    <property type="entry name" value="PSME4_C"/>
    <property type="match status" value="1"/>
</dbReference>
<dbReference type="GO" id="GO:0010499">
    <property type="term" value="P:proteasomal ubiquitin-independent protein catabolic process"/>
    <property type="evidence" value="ECO:0007669"/>
    <property type="project" value="TreeGrafter"/>
</dbReference>
<dbReference type="GO" id="GO:0005829">
    <property type="term" value="C:cytosol"/>
    <property type="evidence" value="ECO:0007669"/>
    <property type="project" value="TreeGrafter"/>
</dbReference>
<dbReference type="InterPro" id="IPR016024">
    <property type="entry name" value="ARM-type_fold"/>
</dbReference>
<dbReference type="AlphaFoldDB" id="A0A183THN2"/>
<dbReference type="PANTHER" id="PTHR32170">
    <property type="entry name" value="PROTEASOME ACTIVATOR COMPLEX SUBUNIT 4"/>
    <property type="match status" value="1"/>
</dbReference>
<dbReference type="GO" id="GO:0016504">
    <property type="term" value="F:peptidase activator activity"/>
    <property type="evidence" value="ECO:0007669"/>
    <property type="project" value="InterPro"/>
</dbReference>
<feature type="domain" description="Proteasome activator complex subunit 4 C-terminal" evidence="2">
    <location>
        <begin position="287"/>
        <end position="361"/>
    </location>
</feature>
<dbReference type="PANTHER" id="PTHR32170:SF3">
    <property type="entry name" value="PROTEASOME ACTIVATOR COMPLEX SUBUNIT 4"/>
    <property type="match status" value="1"/>
</dbReference>
<proteinExistence type="predicted"/>
<sequence length="448" mass="48616">LKWAGLAQLKSRLSTLFLCLPSVLSYAFSQNPDDEQAGSAPLPPPYSLAPSVVPPPASRFSLLLLLTPLLADLVSTSNVFWTGGRSEAVANKEATADGMDDLDMCLGIAINEFGRLSCAGHSDVVSALSNVELMLSCIETLLAHPSWKTRVFGLLTIRVMPLANITAFWTIGAPGSVDIDARRLALGQRLRATVTACLLDPWIEVSRAASEALSCLIQYNVLKTFTFEPKHYRLLPSLYKAGLRNIKAVTRSLFGSANDQWCRLGQPSAQQQRHLGPVCEADYAALRSRHAGLLGLCAFIRAAVHDTPPYLPAVIAEVAEHANDPQPIRQSVSDTLMAYSRSHQERWREDRELFSETQLDAYLSVGTPTPWDPSQVCWYAQVRLQQRQPPAPSPIFSLLDSVLTPGSGEGGGESAVAAAQGFYRLKLIHAQVTVPAPPGVEHTVDSIA</sequence>
<dbReference type="GO" id="GO:0070628">
    <property type="term" value="F:proteasome binding"/>
    <property type="evidence" value="ECO:0007669"/>
    <property type="project" value="InterPro"/>
</dbReference>
<evidence type="ECO:0000259" key="2">
    <source>
        <dbReference type="Pfam" id="PF11919"/>
    </source>
</evidence>
<keyword evidence="1" id="KW-0732">Signal</keyword>
<accession>A0A183THN2</accession>
<feature type="signal peptide" evidence="1">
    <location>
        <begin position="1"/>
        <end position="29"/>
    </location>
</feature>
<organism evidence="3">
    <name type="scientific">Schistocephalus solidus</name>
    <name type="common">Tapeworm</name>
    <dbReference type="NCBI Taxonomy" id="70667"/>
    <lineage>
        <taxon>Eukaryota</taxon>
        <taxon>Metazoa</taxon>
        <taxon>Spiralia</taxon>
        <taxon>Lophotrochozoa</taxon>
        <taxon>Platyhelminthes</taxon>
        <taxon>Cestoda</taxon>
        <taxon>Eucestoda</taxon>
        <taxon>Diphyllobothriidea</taxon>
        <taxon>Diphyllobothriidae</taxon>
        <taxon>Schistocephalus</taxon>
    </lineage>
</organism>
<evidence type="ECO:0000256" key="1">
    <source>
        <dbReference type="SAM" id="SignalP"/>
    </source>
</evidence>
<feature type="chain" id="PRO_5008154090" evidence="1">
    <location>
        <begin position="30"/>
        <end position="448"/>
    </location>
</feature>
<dbReference type="InterPro" id="IPR035309">
    <property type="entry name" value="PSME4"/>
</dbReference>
<evidence type="ECO:0000313" key="3">
    <source>
        <dbReference type="WBParaSite" id="SSLN_0001658801-mRNA-1"/>
    </source>
</evidence>
<name>A0A183THN2_SCHSO</name>
<reference evidence="3" key="1">
    <citation type="submission" date="2016-06" db="UniProtKB">
        <authorList>
            <consortium name="WormBaseParasite"/>
        </authorList>
    </citation>
    <scope>IDENTIFICATION</scope>
</reference>
<protein>
    <submittedName>
        <fullName evidence="3">DUF3437 domain-containing protein</fullName>
    </submittedName>
</protein>
<dbReference type="GO" id="GO:0005634">
    <property type="term" value="C:nucleus"/>
    <property type="evidence" value="ECO:0007669"/>
    <property type="project" value="TreeGrafter"/>
</dbReference>
<dbReference type="SUPFAM" id="SSF48371">
    <property type="entry name" value="ARM repeat"/>
    <property type="match status" value="1"/>
</dbReference>